<gene>
    <name evidence="2" type="ORF">DCC39_00305</name>
</gene>
<evidence type="ECO:0000256" key="1">
    <source>
        <dbReference type="SAM" id="Phobius"/>
    </source>
</evidence>
<accession>A0A2U1K7S9</accession>
<evidence type="ECO:0000313" key="2">
    <source>
        <dbReference type="EMBL" id="PWA13580.1"/>
    </source>
</evidence>
<dbReference type="Pfam" id="PF14036">
    <property type="entry name" value="YlaH"/>
    <property type="match status" value="1"/>
</dbReference>
<sequence>MNAEPEGLTSMAMLVGIDKNAVLGFFLLYLIVTVLTIIVFNLGFARKLPLLKTVIVYIVLVLGSFILTFFAIGLPIAEGLIVAAIVLGIYRIRLRQSKKETAQNDH</sequence>
<evidence type="ECO:0008006" key="4">
    <source>
        <dbReference type="Google" id="ProtNLM"/>
    </source>
</evidence>
<dbReference type="AlphaFoldDB" id="A0A2U1K7S9"/>
<dbReference type="Proteomes" id="UP000245998">
    <property type="component" value="Unassembled WGS sequence"/>
</dbReference>
<dbReference type="InterPro" id="IPR025620">
    <property type="entry name" value="YlaH"/>
</dbReference>
<feature type="transmembrane region" description="Helical" evidence="1">
    <location>
        <begin position="21"/>
        <end position="44"/>
    </location>
</feature>
<dbReference type="OrthoDB" id="2680377at2"/>
<keyword evidence="1" id="KW-0812">Transmembrane</keyword>
<name>A0A2U1K7S9_9BACI</name>
<comment type="caution">
    <text evidence="2">The sequence shown here is derived from an EMBL/GenBank/DDBJ whole genome shotgun (WGS) entry which is preliminary data.</text>
</comment>
<keyword evidence="1" id="KW-0472">Membrane</keyword>
<reference evidence="2 3" key="1">
    <citation type="submission" date="2018-04" db="EMBL/GenBank/DDBJ databases">
        <title>Camelliibacillus theae gen. nov., sp. nov., isolated from Pu'er tea.</title>
        <authorList>
            <person name="Niu L."/>
        </authorList>
    </citation>
    <scope>NUCLEOTIDE SEQUENCE [LARGE SCALE GENOMIC DNA]</scope>
    <source>
        <strain evidence="2 3">T8</strain>
    </source>
</reference>
<evidence type="ECO:0000313" key="3">
    <source>
        <dbReference type="Proteomes" id="UP000245998"/>
    </source>
</evidence>
<organism evidence="2 3">
    <name type="scientific">Pueribacillus theae</name>
    <dbReference type="NCBI Taxonomy" id="2171751"/>
    <lineage>
        <taxon>Bacteria</taxon>
        <taxon>Bacillati</taxon>
        <taxon>Bacillota</taxon>
        <taxon>Bacilli</taxon>
        <taxon>Bacillales</taxon>
        <taxon>Bacillaceae</taxon>
        <taxon>Pueribacillus</taxon>
    </lineage>
</organism>
<protein>
    <recommendedName>
        <fullName evidence="4">YlaH-like protein</fullName>
    </recommendedName>
</protein>
<feature type="transmembrane region" description="Helical" evidence="1">
    <location>
        <begin position="56"/>
        <end position="89"/>
    </location>
</feature>
<keyword evidence="1" id="KW-1133">Transmembrane helix</keyword>
<dbReference type="EMBL" id="QCZG01000001">
    <property type="protein sequence ID" value="PWA13580.1"/>
    <property type="molecule type" value="Genomic_DNA"/>
</dbReference>
<proteinExistence type="predicted"/>
<keyword evidence="3" id="KW-1185">Reference proteome</keyword>